<proteinExistence type="predicted"/>
<dbReference type="EMBL" id="SNRW01008984">
    <property type="protein sequence ID" value="KAA6378689.1"/>
    <property type="molecule type" value="Genomic_DNA"/>
</dbReference>
<dbReference type="Proteomes" id="UP000324800">
    <property type="component" value="Unassembled WGS sequence"/>
</dbReference>
<dbReference type="AlphaFoldDB" id="A0A5J4V7A2"/>
<dbReference type="InterPro" id="IPR011050">
    <property type="entry name" value="Pectin_lyase_fold/virulence"/>
</dbReference>
<evidence type="ECO:0000313" key="2">
    <source>
        <dbReference type="Proteomes" id="UP000324800"/>
    </source>
</evidence>
<comment type="caution">
    <text evidence="1">The sequence shown here is derived from an EMBL/GenBank/DDBJ whole genome shotgun (WGS) entry which is preliminary data.</text>
</comment>
<dbReference type="OrthoDB" id="75921at2759"/>
<feature type="non-terminal residue" evidence="1">
    <location>
        <position position="1"/>
    </location>
</feature>
<organism evidence="1 2">
    <name type="scientific">Streblomastix strix</name>
    <dbReference type="NCBI Taxonomy" id="222440"/>
    <lineage>
        <taxon>Eukaryota</taxon>
        <taxon>Metamonada</taxon>
        <taxon>Preaxostyla</taxon>
        <taxon>Oxymonadida</taxon>
        <taxon>Streblomastigidae</taxon>
        <taxon>Streblomastix</taxon>
    </lineage>
</organism>
<gene>
    <name evidence="1" type="ORF">EZS28_025784</name>
</gene>
<protein>
    <submittedName>
        <fullName evidence="1">Uncharacterized protein</fullName>
    </submittedName>
</protein>
<evidence type="ECO:0000313" key="1">
    <source>
        <dbReference type="EMBL" id="KAA6378689.1"/>
    </source>
</evidence>
<sequence>SGINAQILSGGTLTIQGTSSFICCKARLDLGAALYSTISGTDSKLIIVDEIQFEGYLKDQEGNKQIDLGQGRGAYIELLDNGIINANETLFNECKGVNGGGIQINCQSSQKQIIQRIQLTDCIGTGNGGGLYCIIGSGEIEMNEFTINGCSGLNGGGIYTSIEQSGKFTINESCSISNCQSTSTGSGGGIYAIISSGEIEMNQVTMNECSGLNGGGIYTQIEQSGKLTIKDSCSLTKCQSTSTGSGGGIYAIISSGEIEMNQVTMNECSGLNGGGIYTSIEQSSKFIIKESCSISNCQSTSTGSGGGIYALINSGEIEMNQVTMNECSGLNGGGIYTSIEQSGKLTIKESCSISNCQSTSTGSGGGIYALINSGEIEMNQVTMNECSGLNGGGIYTQIDGTSKFTIKYSSSFTSCNSSDGNGGGIYININFATQSQISIQDTTFDSCSALNPQISDIHKGYGSGIFISGINWDDVNNGINLGQVEYIKCEADQGDKGLFIVMNELRQLCRLGNPRGQYVRSKDYTTELSDISLLMGYRGSPNQFESATSEELKDRISELEYYIRDSGNQWHISTMNNGINRLSCGLIPNPCGTINYALNSDPLLFEGQYNPNTDIATMILLEDDIIDTVININTATILGNKIAIQSQYGGEGKTLSYDNMYKIGSNSESNTLFNVNGDGIKLGLYHLKLDNSFVTSTSPLILIAGDTTNNINTQLHIESCIFAQSGNTPLPELKHNIIQINGGQASIKNTQISNYLFSNGKSVINIDSITDSQEYSLILSGTTVSKIIQQGNDGGSALRATIKQGSSVQLQDYCIFEECICESGSGGAIKIQQNGGILDIKETIMKKCKALNGGGIYASILTMEQFIINEEVYFEECEAFSTSLQQGRGGAIYLNVGQDAPYEFTVGVNLHFNLNKASQYGRDLFIYCKNIIVMKPDRRILYDMLNETYDKDNAIFGTEFAQESELGRPQMIDFDILQLMLPYYNDIIYISQDQSISENTLKCGRIYLPCVTLSYAEGKVLTPEWTYETAPQDSSGDQQINHTYIIFQGIEVTSPFESEADNIIIRGAFPDEYLFATQRAILLFTQNGQIICSDLAQWQQQGQLEKRSKILKSKVL</sequence>
<dbReference type="SUPFAM" id="SSF51126">
    <property type="entry name" value="Pectin lyase-like"/>
    <property type="match status" value="1"/>
</dbReference>
<dbReference type="PANTHER" id="PTHR11319:SF35">
    <property type="entry name" value="OUTER MEMBRANE PROTEIN PMPC-RELATED"/>
    <property type="match status" value="1"/>
</dbReference>
<dbReference type="PANTHER" id="PTHR11319">
    <property type="entry name" value="G PROTEIN-COUPLED RECEPTOR-RELATED"/>
    <property type="match status" value="1"/>
</dbReference>
<accession>A0A5J4V7A2</accession>
<name>A0A5J4V7A2_9EUKA</name>
<reference evidence="1 2" key="1">
    <citation type="submission" date="2019-03" db="EMBL/GenBank/DDBJ databases">
        <title>Single cell metagenomics reveals metabolic interactions within the superorganism composed of flagellate Streblomastix strix and complex community of Bacteroidetes bacteria on its surface.</title>
        <authorList>
            <person name="Treitli S.C."/>
            <person name="Kolisko M."/>
            <person name="Husnik F."/>
            <person name="Keeling P."/>
            <person name="Hampl V."/>
        </authorList>
    </citation>
    <scope>NUCLEOTIDE SEQUENCE [LARGE SCALE GENOMIC DNA]</scope>
    <source>
        <strain evidence="1">ST1C</strain>
    </source>
</reference>